<dbReference type="InterPro" id="IPR003439">
    <property type="entry name" value="ABC_transporter-like_ATP-bd"/>
</dbReference>
<dbReference type="GO" id="GO:0042626">
    <property type="term" value="F:ATPase-coupled transmembrane transporter activity"/>
    <property type="evidence" value="ECO:0007669"/>
    <property type="project" value="TreeGrafter"/>
</dbReference>
<dbReference type="OrthoDB" id="6500128at2759"/>
<evidence type="ECO:0000256" key="3">
    <source>
        <dbReference type="ARBA" id="ARBA00022741"/>
    </source>
</evidence>
<dbReference type="GO" id="GO:0016887">
    <property type="term" value="F:ATP hydrolysis activity"/>
    <property type="evidence" value="ECO:0007669"/>
    <property type="project" value="InterPro"/>
</dbReference>
<keyword evidence="3" id="KW-0547">Nucleotide-binding</keyword>
<evidence type="ECO:0000313" key="6">
    <source>
        <dbReference type="EMBL" id="KAJ1732427.1"/>
    </source>
</evidence>
<accession>A0A9W7YE17</accession>
<dbReference type="PANTHER" id="PTHR24223">
    <property type="entry name" value="ATP-BINDING CASSETTE SUB-FAMILY C"/>
    <property type="match status" value="1"/>
</dbReference>
<keyword evidence="7" id="KW-1185">Reference proteome</keyword>
<dbReference type="GO" id="GO:0005524">
    <property type="term" value="F:ATP binding"/>
    <property type="evidence" value="ECO:0007669"/>
    <property type="project" value="UniProtKB-KW"/>
</dbReference>
<proteinExistence type="inferred from homology"/>
<evidence type="ECO:0000313" key="7">
    <source>
        <dbReference type="Proteomes" id="UP001143981"/>
    </source>
</evidence>
<keyword evidence="4 6" id="KW-0067">ATP-binding</keyword>
<dbReference type="Gene3D" id="3.40.50.300">
    <property type="entry name" value="P-loop containing nucleotide triphosphate hydrolases"/>
    <property type="match status" value="1"/>
</dbReference>
<reference evidence="6" key="1">
    <citation type="submission" date="2022-07" db="EMBL/GenBank/DDBJ databases">
        <title>Phylogenomic reconstructions and comparative analyses of Kickxellomycotina fungi.</title>
        <authorList>
            <person name="Reynolds N.K."/>
            <person name="Stajich J.E."/>
            <person name="Barry K."/>
            <person name="Grigoriev I.V."/>
            <person name="Crous P."/>
            <person name="Smith M.E."/>
        </authorList>
    </citation>
    <scope>NUCLEOTIDE SEQUENCE</scope>
    <source>
        <strain evidence="6">BCRC 34381</strain>
    </source>
</reference>
<dbReference type="InterPro" id="IPR050173">
    <property type="entry name" value="ABC_transporter_C-like"/>
</dbReference>
<evidence type="ECO:0000259" key="5">
    <source>
        <dbReference type="PROSITE" id="PS50893"/>
    </source>
</evidence>
<dbReference type="Proteomes" id="UP001143981">
    <property type="component" value="Unassembled WGS sequence"/>
</dbReference>
<dbReference type="PANTHER" id="PTHR24223:SF456">
    <property type="entry name" value="MULTIDRUG RESISTANCE-ASSOCIATED PROTEIN LETHAL(2)03659"/>
    <property type="match status" value="1"/>
</dbReference>
<dbReference type="SUPFAM" id="SSF52540">
    <property type="entry name" value="P-loop containing nucleoside triphosphate hydrolases"/>
    <property type="match status" value="1"/>
</dbReference>
<dbReference type="AlphaFoldDB" id="A0A9W7YE17"/>
<gene>
    <name evidence="6" type="primary">YBT1_2</name>
    <name evidence="6" type="ORF">LPJ61_002047</name>
</gene>
<evidence type="ECO:0000256" key="1">
    <source>
        <dbReference type="ARBA" id="ARBA00004141"/>
    </source>
</evidence>
<dbReference type="EMBL" id="JANBOI010000226">
    <property type="protein sequence ID" value="KAJ1732427.1"/>
    <property type="molecule type" value="Genomic_DNA"/>
</dbReference>
<dbReference type="InterPro" id="IPR017871">
    <property type="entry name" value="ABC_transporter-like_CS"/>
</dbReference>
<comment type="caution">
    <text evidence="6">The sequence shown here is derived from an EMBL/GenBank/DDBJ whole genome shotgun (WGS) entry which is preliminary data.</text>
</comment>
<protein>
    <submittedName>
        <fullName evidence="6">Transporter of the ATP-binding cassette (ABC)</fullName>
    </submittedName>
</protein>
<evidence type="ECO:0000256" key="4">
    <source>
        <dbReference type="ARBA" id="ARBA00022840"/>
    </source>
</evidence>
<evidence type="ECO:0000256" key="2">
    <source>
        <dbReference type="ARBA" id="ARBA00009726"/>
    </source>
</evidence>
<sequence>MSFFDSTTRQHMASAYSDGAKFTEIIINNVVVHGILDVVDDALLLYRIGRNMPQLLLAAPIAAWIATKRHSLIDPTRIMLKDNSRESDIGHRRTADTIADGKQMIRLFGVEPYFTQHHIHDQDEKRRLKAPIDALYSLSHAVDTAVSSTERMVITCLLLLKAQLTRTGITPMEVDTYSGLLGSLSRRTGYIVGFPSRLRSYSANINLYRQYASIDPEAPYVVEGCRPAPNWPQASKIEFRDFTLRYRADLPPALSGINLTINPGEKIGIVGRTGAGKSTLVKSLFRLVHGTTGGTILVDGQDIGAMGIGDLRPRLGIIPQESTMFRGSFKRNLDPLQEHTVEDMWAALIKSGIAPKVSPPRDRNGGLVVDEYDEAYEREVADAARRWAGAGWMKRLALLVFTVRPVIKVAKRSTSLHSLGRVAESSSQSFSGGQQQLFGLCRALMRKRRIVVLDEATANVDLETDRHMQQLVRDEFGGCTVLTIAHRLETIMGSDRIVVKDKGRIAETGSPQELIDAGGHFAELVKANDFGT</sequence>
<name>A0A9W7YE17_9FUNG</name>
<dbReference type="GO" id="GO:0016020">
    <property type="term" value="C:membrane"/>
    <property type="evidence" value="ECO:0007669"/>
    <property type="project" value="UniProtKB-SubCell"/>
</dbReference>
<dbReference type="PROSITE" id="PS50893">
    <property type="entry name" value="ABC_TRANSPORTER_2"/>
    <property type="match status" value="1"/>
</dbReference>
<dbReference type="CDD" id="cd03244">
    <property type="entry name" value="ABCC_MRP_domain2"/>
    <property type="match status" value="1"/>
</dbReference>
<feature type="domain" description="ABC transporter" evidence="5">
    <location>
        <begin position="237"/>
        <end position="527"/>
    </location>
</feature>
<dbReference type="Pfam" id="PF00005">
    <property type="entry name" value="ABC_tran"/>
    <property type="match status" value="1"/>
</dbReference>
<dbReference type="InterPro" id="IPR003593">
    <property type="entry name" value="AAA+_ATPase"/>
</dbReference>
<organism evidence="6 7">
    <name type="scientific">Coemansia biformis</name>
    <dbReference type="NCBI Taxonomy" id="1286918"/>
    <lineage>
        <taxon>Eukaryota</taxon>
        <taxon>Fungi</taxon>
        <taxon>Fungi incertae sedis</taxon>
        <taxon>Zoopagomycota</taxon>
        <taxon>Kickxellomycotina</taxon>
        <taxon>Kickxellomycetes</taxon>
        <taxon>Kickxellales</taxon>
        <taxon>Kickxellaceae</taxon>
        <taxon>Coemansia</taxon>
    </lineage>
</organism>
<dbReference type="InterPro" id="IPR027417">
    <property type="entry name" value="P-loop_NTPase"/>
</dbReference>
<dbReference type="PROSITE" id="PS00211">
    <property type="entry name" value="ABC_TRANSPORTER_1"/>
    <property type="match status" value="1"/>
</dbReference>
<comment type="similarity">
    <text evidence="2">Belongs to the ABC transporter superfamily. ABCC family. Conjugate transporter (TC 3.A.1.208) subfamily.</text>
</comment>
<comment type="subcellular location">
    <subcellularLocation>
        <location evidence="1">Membrane</location>
        <topology evidence="1">Multi-pass membrane protein</topology>
    </subcellularLocation>
</comment>
<dbReference type="SMART" id="SM00382">
    <property type="entry name" value="AAA"/>
    <property type="match status" value="1"/>
</dbReference>